<accession>A0A8H7UV14</accession>
<comment type="subcellular location">
    <subcellularLocation>
        <location evidence="1">Golgi apparatus membrane</location>
        <topology evidence="1">Single-pass type IV membrane protein</topology>
    </subcellularLocation>
</comment>
<gene>
    <name evidence="15" type="ORF">INT46_001292</name>
</gene>
<reference evidence="15" key="1">
    <citation type="submission" date="2020-12" db="EMBL/GenBank/DDBJ databases">
        <title>Metabolic potential, ecology and presence of endohyphal bacteria is reflected in genomic diversity of Mucoromycotina.</title>
        <authorList>
            <person name="Muszewska A."/>
            <person name="Okrasinska A."/>
            <person name="Steczkiewicz K."/>
            <person name="Drgas O."/>
            <person name="Orlowska M."/>
            <person name="Perlinska-Lenart U."/>
            <person name="Aleksandrzak-Piekarczyk T."/>
            <person name="Szatraj K."/>
            <person name="Zielenkiewicz U."/>
            <person name="Pilsyk S."/>
            <person name="Malc E."/>
            <person name="Mieczkowski P."/>
            <person name="Kruszewska J.S."/>
            <person name="Biernat P."/>
            <person name="Pawlowska J."/>
        </authorList>
    </citation>
    <scope>NUCLEOTIDE SEQUENCE</scope>
    <source>
        <strain evidence="15">CBS 226.32</strain>
    </source>
</reference>
<evidence type="ECO:0000313" key="16">
    <source>
        <dbReference type="Proteomes" id="UP000650833"/>
    </source>
</evidence>
<protein>
    <recommendedName>
        <fullName evidence="3">Protein CASP</fullName>
    </recommendedName>
</protein>
<dbReference type="Pfam" id="PF08172">
    <property type="entry name" value="CASP_C"/>
    <property type="match status" value="1"/>
</dbReference>
<organism evidence="15 16">
    <name type="scientific">Mucor plumbeus</name>
    <dbReference type="NCBI Taxonomy" id="97098"/>
    <lineage>
        <taxon>Eukaryota</taxon>
        <taxon>Fungi</taxon>
        <taxon>Fungi incertae sedis</taxon>
        <taxon>Mucoromycota</taxon>
        <taxon>Mucoromycotina</taxon>
        <taxon>Mucoromycetes</taxon>
        <taxon>Mucorales</taxon>
        <taxon>Mucorineae</taxon>
        <taxon>Mucoraceae</taxon>
        <taxon>Mucor</taxon>
    </lineage>
</organism>
<evidence type="ECO:0000313" key="15">
    <source>
        <dbReference type="EMBL" id="KAG2195112.1"/>
    </source>
</evidence>
<comment type="similarity">
    <text evidence="2">Belongs to the CASP family.</text>
</comment>
<evidence type="ECO:0000256" key="10">
    <source>
        <dbReference type="SAM" id="Coils"/>
    </source>
</evidence>
<dbReference type="InterPro" id="IPR057476">
    <property type="entry name" value="Cux_N"/>
</dbReference>
<evidence type="ECO:0000256" key="9">
    <source>
        <dbReference type="ARBA" id="ARBA00023136"/>
    </source>
</evidence>
<evidence type="ECO:0000259" key="14">
    <source>
        <dbReference type="Pfam" id="PF25398"/>
    </source>
</evidence>
<keyword evidence="8 10" id="KW-0175">Coiled coil</keyword>
<feature type="coiled-coil region" evidence="10">
    <location>
        <begin position="120"/>
        <end position="282"/>
    </location>
</feature>
<keyword evidence="6 12" id="KW-1133">Transmembrane helix</keyword>
<name>A0A8H7UV14_9FUNG</name>
<keyword evidence="4" id="KW-0813">Transport</keyword>
<dbReference type="AlphaFoldDB" id="A0A8H7UV14"/>
<evidence type="ECO:0000256" key="7">
    <source>
        <dbReference type="ARBA" id="ARBA00023034"/>
    </source>
</evidence>
<feature type="coiled-coil region" evidence="10">
    <location>
        <begin position="309"/>
        <end position="336"/>
    </location>
</feature>
<feature type="transmembrane region" description="Helical" evidence="12">
    <location>
        <begin position="633"/>
        <end position="654"/>
    </location>
</feature>
<dbReference type="GO" id="GO:0000139">
    <property type="term" value="C:Golgi membrane"/>
    <property type="evidence" value="ECO:0007669"/>
    <property type="project" value="UniProtKB-SubCell"/>
</dbReference>
<dbReference type="PANTHER" id="PTHR14043">
    <property type="entry name" value="CCAAT DISPLACEMENT PROTEIN-RELATED"/>
    <property type="match status" value="1"/>
</dbReference>
<evidence type="ECO:0000256" key="4">
    <source>
        <dbReference type="ARBA" id="ARBA00022448"/>
    </source>
</evidence>
<dbReference type="GO" id="GO:0006891">
    <property type="term" value="P:intra-Golgi vesicle-mediated transport"/>
    <property type="evidence" value="ECO:0007669"/>
    <property type="project" value="InterPro"/>
</dbReference>
<keyword evidence="7" id="KW-0333">Golgi apparatus</keyword>
<feature type="region of interest" description="Disordered" evidence="11">
    <location>
        <begin position="451"/>
        <end position="480"/>
    </location>
</feature>
<evidence type="ECO:0000256" key="1">
    <source>
        <dbReference type="ARBA" id="ARBA00004409"/>
    </source>
</evidence>
<evidence type="ECO:0000256" key="2">
    <source>
        <dbReference type="ARBA" id="ARBA00006415"/>
    </source>
</evidence>
<evidence type="ECO:0000256" key="12">
    <source>
        <dbReference type="SAM" id="Phobius"/>
    </source>
</evidence>
<keyword evidence="9 12" id="KW-0472">Membrane</keyword>
<keyword evidence="16" id="KW-1185">Reference proteome</keyword>
<proteinExistence type="inferred from homology"/>
<feature type="coiled-coil region" evidence="10">
    <location>
        <begin position="496"/>
        <end position="537"/>
    </location>
</feature>
<comment type="caution">
    <text evidence="15">The sequence shown here is derived from an EMBL/GenBank/DDBJ whole genome shotgun (WGS) entry which is preliminary data.</text>
</comment>
<keyword evidence="5 12" id="KW-0812">Transmembrane</keyword>
<dbReference type="EMBL" id="JAEPRC010000540">
    <property type="protein sequence ID" value="KAG2195112.1"/>
    <property type="molecule type" value="Genomic_DNA"/>
</dbReference>
<evidence type="ECO:0000256" key="5">
    <source>
        <dbReference type="ARBA" id="ARBA00022692"/>
    </source>
</evidence>
<feature type="domain" description="CASP C-terminal" evidence="13">
    <location>
        <begin position="415"/>
        <end position="657"/>
    </location>
</feature>
<feature type="coiled-coil region" evidence="10">
    <location>
        <begin position="391"/>
        <end position="439"/>
    </location>
</feature>
<sequence length="684" mass="79975">MSEDTFSSAIHYWKGIQLSNLQKELDQQGLAIVEKQKDGLVSRKKLAEQTREFKKIPDEEKLQKFKPLLKGYQAEIDNITKRTKYAENAFLTIYKLLADAPDPAPLFEIAVDQSAKMVDSTSLQNENSYLKEQLQKANESIKRLETTEKTNSELIQKVSSLEESLAERKSKDTSYMEQEMKDQYSDKIKQLKEREYDLQKQLNQALDQLTDLRQSHDDTQAQLIGHDQKYDEEVVGKLAELDIVTMDLERANGRIIQLEKKNDDLKEENTKLRESQDVIEGNESTQHDTEITKLIKDVETYKDMFQKTETRLSKKIKELTAETKSLIEERENLKKKMKYYEDYDEIKRELQIMKYVEFSTGEDEDDFNADDVLKKDGTIENSLEVQLMEKNKKLENEYTQIKVSFADLQDEFEKNSKSIQSLEQKLQEKSALVQRLEEDLLRMGHKTNSDSNILDALSKSSSGTPIPRTPDGALTPLLDGSKKEDKSILPIVISQRDRFRQRNNELEERIRSLETSLQDARTEVQKLKTDNLNLYERLKFVHVWKEGQQQDKGLMNRSVAVNMDEPSTSMRNFRRSSIKQSDDPSDKYGKLYEESMNPFTQFHKKEENRRYNALNPAEKLTLNLTRLLFSHKWSRYFFIIYSLLLHLLVVVTLYQLSLWECRHDHEAINFPTNNDDATKILNDM</sequence>
<dbReference type="OrthoDB" id="10257567at2759"/>
<dbReference type="PANTHER" id="PTHR14043:SF2">
    <property type="entry name" value="HOMEOBOX PROTEIN CUT"/>
    <property type="match status" value="1"/>
</dbReference>
<feature type="domain" description="Cux N-terminal" evidence="14">
    <location>
        <begin position="3"/>
        <end position="114"/>
    </location>
</feature>
<dbReference type="Proteomes" id="UP000650833">
    <property type="component" value="Unassembled WGS sequence"/>
</dbReference>
<dbReference type="InterPro" id="IPR012955">
    <property type="entry name" value="CASP_C"/>
</dbReference>
<dbReference type="Pfam" id="PF25398">
    <property type="entry name" value="CUX1_N"/>
    <property type="match status" value="1"/>
</dbReference>
<evidence type="ECO:0000256" key="6">
    <source>
        <dbReference type="ARBA" id="ARBA00022989"/>
    </source>
</evidence>
<evidence type="ECO:0000256" key="11">
    <source>
        <dbReference type="SAM" id="MobiDB-lite"/>
    </source>
</evidence>
<evidence type="ECO:0000259" key="13">
    <source>
        <dbReference type="Pfam" id="PF08172"/>
    </source>
</evidence>
<evidence type="ECO:0000256" key="3">
    <source>
        <dbReference type="ARBA" id="ARBA00018691"/>
    </source>
</evidence>
<evidence type="ECO:0000256" key="8">
    <source>
        <dbReference type="ARBA" id="ARBA00023054"/>
    </source>
</evidence>